<keyword evidence="13 15" id="KW-1015">Disulfide bond</keyword>
<dbReference type="SMART" id="SM00179">
    <property type="entry name" value="EGF_CA"/>
    <property type="match status" value="4"/>
</dbReference>
<evidence type="ECO:0000256" key="11">
    <source>
        <dbReference type="ARBA" id="ARBA00022989"/>
    </source>
</evidence>
<dbReference type="InterPro" id="IPR001245">
    <property type="entry name" value="Ser-Thr/Tyr_kinase_cat_dom"/>
</dbReference>
<keyword evidence="14" id="KW-0325">Glycoprotein</keyword>
<evidence type="ECO:0000256" key="6">
    <source>
        <dbReference type="ARBA" id="ARBA00022729"/>
    </source>
</evidence>
<dbReference type="GO" id="GO:0005524">
    <property type="term" value="F:ATP binding"/>
    <property type="evidence" value="ECO:0007669"/>
    <property type="project" value="UniProtKB-UniRule"/>
</dbReference>
<dbReference type="InterPro" id="IPR025287">
    <property type="entry name" value="WAK_GUB"/>
</dbReference>
<dbReference type="InterPro" id="IPR018097">
    <property type="entry name" value="EGF_Ca-bd_CS"/>
</dbReference>
<evidence type="ECO:0000256" key="5">
    <source>
        <dbReference type="ARBA" id="ARBA00022692"/>
    </source>
</evidence>
<name>A0A4Y7K212_PAPSO</name>
<dbReference type="GO" id="GO:0005886">
    <property type="term" value="C:plasma membrane"/>
    <property type="evidence" value="ECO:0007669"/>
    <property type="project" value="TreeGrafter"/>
</dbReference>
<feature type="transmembrane region" description="Helical" evidence="17">
    <location>
        <begin position="1103"/>
        <end position="1125"/>
    </location>
</feature>
<evidence type="ECO:0000256" key="17">
    <source>
        <dbReference type="SAM" id="Phobius"/>
    </source>
</evidence>
<keyword evidence="2" id="KW-0723">Serine/threonine-protein kinase</keyword>
<dbReference type="Pfam" id="PF13947">
    <property type="entry name" value="GUB_WAK_bind"/>
    <property type="match status" value="2"/>
</dbReference>
<evidence type="ECO:0000313" key="21">
    <source>
        <dbReference type="EMBL" id="RZC66301.1"/>
    </source>
</evidence>
<keyword evidence="5 17" id="KW-0812">Transmembrane</keyword>
<evidence type="ECO:0000256" key="3">
    <source>
        <dbReference type="ARBA" id="ARBA00022536"/>
    </source>
</evidence>
<dbReference type="FunFam" id="3.30.200.20:FF:000043">
    <property type="entry name" value="Wall-associated receptor kinase 2"/>
    <property type="match status" value="2"/>
</dbReference>
<dbReference type="InterPro" id="IPR001881">
    <property type="entry name" value="EGF-like_Ca-bd_dom"/>
</dbReference>
<dbReference type="GO" id="GO:0004674">
    <property type="term" value="F:protein serine/threonine kinase activity"/>
    <property type="evidence" value="ECO:0007669"/>
    <property type="project" value="UniProtKB-KW"/>
</dbReference>
<evidence type="ECO:0000256" key="16">
    <source>
        <dbReference type="PROSITE-ProRule" id="PRU10141"/>
    </source>
</evidence>
<evidence type="ECO:0000256" key="14">
    <source>
        <dbReference type="ARBA" id="ARBA00023180"/>
    </source>
</evidence>
<evidence type="ECO:0000256" key="1">
    <source>
        <dbReference type="ARBA" id="ARBA00004479"/>
    </source>
</evidence>
<evidence type="ECO:0000256" key="7">
    <source>
        <dbReference type="ARBA" id="ARBA00022737"/>
    </source>
</evidence>
<evidence type="ECO:0000256" key="13">
    <source>
        <dbReference type="ARBA" id="ARBA00023157"/>
    </source>
</evidence>
<dbReference type="EMBL" id="CM010720">
    <property type="protein sequence ID" value="RZC66301.1"/>
    <property type="molecule type" value="Genomic_DNA"/>
</dbReference>
<evidence type="ECO:0000256" key="2">
    <source>
        <dbReference type="ARBA" id="ARBA00022527"/>
    </source>
</evidence>
<organism evidence="21 22">
    <name type="scientific">Papaver somniferum</name>
    <name type="common">Opium poppy</name>
    <dbReference type="NCBI Taxonomy" id="3469"/>
    <lineage>
        <taxon>Eukaryota</taxon>
        <taxon>Viridiplantae</taxon>
        <taxon>Streptophyta</taxon>
        <taxon>Embryophyta</taxon>
        <taxon>Tracheophyta</taxon>
        <taxon>Spermatophyta</taxon>
        <taxon>Magnoliopsida</taxon>
        <taxon>Ranunculales</taxon>
        <taxon>Papaveraceae</taxon>
        <taxon>Papaveroideae</taxon>
        <taxon>Papaver</taxon>
    </lineage>
</organism>
<evidence type="ECO:0000313" key="22">
    <source>
        <dbReference type="Proteomes" id="UP000316621"/>
    </source>
</evidence>
<evidence type="ECO:0000256" key="10">
    <source>
        <dbReference type="ARBA" id="ARBA00022840"/>
    </source>
</evidence>
<comment type="subcellular location">
    <subcellularLocation>
        <location evidence="1">Membrane</location>
        <topology evidence="1">Single-pass type I membrane protein</topology>
    </subcellularLocation>
</comment>
<keyword evidence="11 17" id="KW-1133">Transmembrane helix</keyword>
<dbReference type="Gramene" id="RZC66301">
    <property type="protein sequence ID" value="RZC66301"/>
    <property type="gene ID" value="C5167_009992"/>
</dbReference>
<sequence>MILPFLFFLQFSLLILTSSASTPLPQTKPGCDAKCGNLTIPYPFGIGPNENGCSLTGAGLLPYNITCDTTYNPPKPFLRIGRNKSESLDRHVEVISISETEVRVKNWPSTMCYQYKTGLLTLNEAIGWMDFSKTPFSVSYTKNSYFGLGCYALAGILEANLNFTTSCSTICKTSANIIDGSCSGSGCCQTLLPKGVKKFLVMVDSMNTTSDSLSFDPCSYSFVGESKEYTFSASDLNDTSFHGKAKDIPVVLDWAIGNKTCEEAQKDSSSFACQKNSICSNSDKVPGYLCTCNKGFQGNPYLSLGCQDVNECEDQNNNPCEGICTNTIGSYNCSCPEGSSGDGRKDGTGCIRSNKEFPILKVTLGTGLGFLFIIVASSLLYLNIRKRQLKKLKEKFFQQNGGLLLKQQISSYEGGAEAIKIFTAEELEVATKNYNDKLILGKGGFGTVYLGTLSDKRKVAIKKSKVIDESQIEQFINELVILAQVNHRNVVKVLGCCLETEVPLLVYEYICNGTLFQHIHNKAVGKSTSSLSWKSRLRIATESAGALAYLHSAASIPIIHRDIKSANILLDENHTAKVSDFGASRLNTLGQTQIDTLVQGTLGYLDPEYFHTSQLTDKSDVYSFGVVLVELLTGEKPLSPDRPQEQRSLASFFLNAMETNDAFKLIQAQVANEGNREHVIEVAELAKRCLNTMGGERPTMKQVAAELESLSKSVTHPSGLHNQQKREKIPNLLFVDEPTDLYSVPINSYTSENPSTMFLQFLFFLQLCWLLLTSSSTPLPQTKPGCNAKCGSLTIPYPFGIGPNENGCSLTGAGLLHYNITCVTTYNPPKPFIRAGRNKTAGLDRIVEVISISETEVRVKNLPATKCYQYQTSELTLDEGIGWMDLRKTPFTVSYSKNKYFGLGCYTMAMILEPFLNFSTSCVTACETTANIVDGSCSRSGCCQTILPKNVKMFLGSVDSMNVSSDSLSFDPCSYSFIGEYEKYTFSASDLNGTSFHCKATDIPVVLDWAIGNKTCEEAQKNSSSFACQNNSKCSNSNKVGGYLCTCNKGFQGNPYLSPGCQGICMNTMGSYNCTCPKGSRGDGRKGGTGCIHNSKEFPTLKVILGGELGILFIIVASSLLYLNIRKRQLKKLKKQLFLQNGGLLLKQQISSYKGGMEATKIFTAKDLEVTTKNYSDKMILGRGGFGIVYLGILSDKRKVAIKKSKVIDEGQIEQFINEFVILTQINHRNVVKVLGCCLETEVPLLVYEYIANGTLFQHIHSKADEKSSSLPWRICLEIATESAGALAYLHSATAIPIIHRDINFLDAMERNDVFKLIEPQVSNEGNRNHVIVVSELAKKCLNTVGEERPSMKQVAAEFESLSKSEIYPYGLLNQHIHENRPNMK</sequence>
<dbReference type="PROSITE" id="PS50011">
    <property type="entry name" value="PROTEIN_KINASE_DOM"/>
    <property type="match status" value="2"/>
</dbReference>
<evidence type="ECO:0000256" key="15">
    <source>
        <dbReference type="PROSITE-ProRule" id="PRU00076"/>
    </source>
</evidence>
<protein>
    <recommendedName>
        <fullName evidence="23">Protein kinase domain-containing protein</fullName>
    </recommendedName>
</protein>
<evidence type="ECO:0000259" key="20">
    <source>
        <dbReference type="PROSITE" id="PS50026"/>
    </source>
</evidence>
<keyword evidence="12 17" id="KW-0472">Membrane</keyword>
<keyword evidence="22" id="KW-1185">Reference proteome</keyword>
<dbReference type="Gene3D" id="1.10.510.10">
    <property type="entry name" value="Transferase(Phosphotransferase) domain 1"/>
    <property type="match status" value="2"/>
</dbReference>
<dbReference type="CDD" id="cd14066">
    <property type="entry name" value="STKc_IRAK"/>
    <property type="match status" value="1"/>
</dbReference>
<dbReference type="InterPro" id="IPR008271">
    <property type="entry name" value="Ser/Thr_kinase_AS"/>
</dbReference>
<comment type="caution">
    <text evidence="15">Lacks conserved residue(s) required for the propagation of feature annotation.</text>
</comment>
<dbReference type="Gene3D" id="3.30.200.20">
    <property type="entry name" value="Phosphorylase Kinase, domain 1"/>
    <property type="match status" value="1"/>
</dbReference>
<dbReference type="PROSITE" id="PS00010">
    <property type="entry name" value="ASX_HYDROXYL"/>
    <property type="match status" value="1"/>
</dbReference>
<feature type="transmembrane region" description="Helical" evidence="17">
    <location>
        <begin position="362"/>
        <end position="384"/>
    </location>
</feature>
<dbReference type="PANTHER" id="PTHR27005">
    <property type="entry name" value="WALL-ASSOCIATED RECEPTOR KINASE-LIKE 21"/>
    <property type="match status" value="1"/>
</dbReference>
<dbReference type="InterPro" id="IPR017441">
    <property type="entry name" value="Protein_kinase_ATP_BS"/>
</dbReference>
<dbReference type="Gene3D" id="2.10.25.10">
    <property type="entry name" value="Laminin"/>
    <property type="match status" value="3"/>
</dbReference>
<keyword evidence="3 15" id="KW-0245">EGF-like domain</keyword>
<dbReference type="PROSITE" id="PS50026">
    <property type="entry name" value="EGF_3"/>
    <property type="match status" value="2"/>
</dbReference>
<keyword evidence="9" id="KW-0418">Kinase</keyword>
<keyword evidence="6 18" id="KW-0732">Signal</keyword>
<evidence type="ECO:0000256" key="8">
    <source>
        <dbReference type="ARBA" id="ARBA00022741"/>
    </source>
</evidence>
<dbReference type="InterPro" id="IPR000742">
    <property type="entry name" value="EGF"/>
</dbReference>
<keyword evidence="7" id="KW-0677">Repeat</keyword>
<feature type="binding site" evidence="16">
    <location>
        <position position="463"/>
    </location>
    <ligand>
        <name>ATP</name>
        <dbReference type="ChEBI" id="CHEBI:30616"/>
    </ligand>
</feature>
<dbReference type="SUPFAM" id="SSF57184">
    <property type="entry name" value="Growth factor receptor domain"/>
    <property type="match status" value="1"/>
</dbReference>
<feature type="domain" description="EGF-like" evidence="20">
    <location>
        <begin position="1020"/>
        <end position="1062"/>
    </location>
</feature>
<dbReference type="PROSITE" id="PS00107">
    <property type="entry name" value="PROTEIN_KINASE_ATP"/>
    <property type="match status" value="2"/>
</dbReference>
<dbReference type="InterPro" id="IPR000719">
    <property type="entry name" value="Prot_kinase_dom"/>
</dbReference>
<dbReference type="InterPro" id="IPR000152">
    <property type="entry name" value="EGF-type_Asp/Asn_hydroxyl_site"/>
</dbReference>
<proteinExistence type="predicted"/>
<accession>A0A4Y7K212</accession>
<dbReference type="SMART" id="SM00181">
    <property type="entry name" value="EGF"/>
    <property type="match status" value="3"/>
</dbReference>
<feature type="binding site" evidence="16">
    <location>
        <position position="1204"/>
    </location>
    <ligand>
        <name>ATP</name>
        <dbReference type="ChEBI" id="CHEBI:30616"/>
    </ligand>
</feature>
<dbReference type="InterPro" id="IPR045274">
    <property type="entry name" value="WAK-like"/>
</dbReference>
<keyword evidence="10 16" id="KW-0067">ATP-binding</keyword>
<evidence type="ECO:0000256" key="9">
    <source>
        <dbReference type="ARBA" id="ARBA00022777"/>
    </source>
</evidence>
<feature type="domain" description="Protein kinase" evidence="19">
    <location>
        <begin position="434"/>
        <end position="710"/>
    </location>
</feature>
<evidence type="ECO:0008006" key="23">
    <source>
        <dbReference type="Google" id="ProtNLM"/>
    </source>
</evidence>
<dbReference type="CDD" id="cd00053">
    <property type="entry name" value="EGF"/>
    <property type="match status" value="1"/>
</dbReference>
<feature type="disulfide bond" evidence="15">
    <location>
        <begin position="1028"/>
        <end position="1045"/>
    </location>
</feature>
<dbReference type="FunFam" id="1.10.510.10:FF:000084">
    <property type="entry name" value="Wall-associated receptor kinase 2"/>
    <property type="match status" value="1"/>
</dbReference>
<dbReference type="InterPro" id="IPR011009">
    <property type="entry name" value="Kinase-like_dom_sf"/>
</dbReference>
<dbReference type="InterPro" id="IPR049883">
    <property type="entry name" value="NOTCH1_EGF-like"/>
</dbReference>
<dbReference type="PANTHER" id="PTHR27005:SF492">
    <property type="entry name" value="LOW QUALITY PROTEIN: WALL-ASSOCIATED RECEPTOR KINASE-LIKE 1"/>
    <property type="match status" value="1"/>
</dbReference>
<dbReference type="Pfam" id="PF07645">
    <property type="entry name" value="EGF_CA"/>
    <property type="match status" value="2"/>
</dbReference>
<dbReference type="SUPFAM" id="SSF57196">
    <property type="entry name" value="EGF/Laminin"/>
    <property type="match status" value="1"/>
</dbReference>
<keyword evidence="4" id="KW-0808">Transferase</keyword>
<evidence type="ECO:0000256" key="18">
    <source>
        <dbReference type="SAM" id="SignalP"/>
    </source>
</evidence>
<reference evidence="21 22" key="1">
    <citation type="journal article" date="2018" name="Science">
        <title>The opium poppy genome and morphinan production.</title>
        <authorList>
            <person name="Guo L."/>
            <person name="Winzer T."/>
            <person name="Yang X."/>
            <person name="Li Y."/>
            <person name="Ning Z."/>
            <person name="He Z."/>
            <person name="Teodor R."/>
            <person name="Lu Y."/>
            <person name="Bowser T.A."/>
            <person name="Graham I.A."/>
            <person name="Ye K."/>
        </authorList>
    </citation>
    <scope>NUCLEOTIDE SEQUENCE [LARGE SCALE GENOMIC DNA]</scope>
    <source>
        <strain evidence="22">cv. HN1</strain>
        <tissue evidence="21">Leaves</tissue>
    </source>
</reference>
<dbReference type="FunFam" id="2.10.25.10:FF:000628">
    <property type="entry name" value="Wall-associated receptor kinase 2"/>
    <property type="match status" value="1"/>
</dbReference>
<dbReference type="SUPFAM" id="SSF56112">
    <property type="entry name" value="Protein kinase-like (PK-like)"/>
    <property type="match status" value="2"/>
</dbReference>
<dbReference type="OMA" id="YLCTCNK"/>
<dbReference type="Pfam" id="PF07714">
    <property type="entry name" value="PK_Tyr_Ser-Thr"/>
    <property type="match status" value="2"/>
</dbReference>
<evidence type="ECO:0000256" key="12">
    <source>
        <dbReference type="ARBA" id="ARBA00023136"/>
    </source>
</evidence>
<feature type="chain" id="PRO_5021228359" description="Protein kinase domain-containing protein" evidence="18">
    <location>
        <begin position="21"/>
        <end position="1385"/>
    </location>
</feature>
<dbReference type="GO" id="GO:0030247">
    <property type="term" value="F:polysaccharide binding"/>
    <property type="evidence" value="ECO:0007669"/>
    <property type="project" value="InterPro"/>
</dbReference>
<dbReference type="SMART" id="SM00220">
    <property type="entry name" value="S_TKc"/>
    <property type="match status" value="1"/>
</dbReference>
<gene>
    <name evidence="21" type="ORF">C5167_009992</name>
</gene>
<dbReference type="GO" id="GO:0005509">
    <property type="term" value="F:calcium ion binding"/>
    <property type="evidence" value="ECO:0007669"/>
    <property type="project" value="InterPro"/>
</dbReference>
<dbReference type="PROSITE" id="PS00108">
    <property type="entry name" value="PROTEIN_KINASE_ST"/>
    <property type="match status" value="1"/>
</dbReference>
<keyword evidence="8 16" id="KW-0547">Nucleotide-binding</keyword>
<feature type="domain" description="Protein kinase" evidence="19">
    <location>
        <begin position="1175"/>
        <end position="1385"/>
    </location>
</feature>
<dbReference type="PROSITE" id="PS01187">
    <property type="entry name" value="EGF_CA"/>
    <property type="match status" value="1"/>
</dbReference>
<dbReference type="CDD" id="cd00054">
    <property type="entry name" value="EGF_CA"/>
    <property type="match status" value="2"/>
</dbReference>
<feature type="signal peptide" evidence="18">
    <location>
        <begin position="1"/>
        <end position="20"/>
    </location>
</feature>
<dbReference type="Proteomes" id="UP000316621">
    <property type="component" value="Chromosome 6"/>
</dbReference>
<dbReference type="GO" id="GO:0007166">
    <property type="term" value="P:cell surface receptor signaling pathway"/>
    <property type="evidence" value="ECO:0007669"/>
    <property type="project" value="InterPro"/>
</dbReference>
<dbReference type="InterPro" id="IPR009030">
    <property type="entry name" value="Growth_fac_rcpt_cys_sf"/>
</dbReference>
<evidence type="ECO:0000259" key="19">
    <source>
        <dbReference type="PROSITE" id="PS50011"/>
    </source>
</evidence>
<evidence type="ECO:0000256" key="4">
    <source>
        <dbReference type="ARBA" id="ARBA00022679"/>
    </source>
</evidence>
<feature type="domain" description="EGF-like" evidence="20">
    <location>
        <begin position="308"/>
        <end position="342"/>
    </location>
</feature>